<keyword evidence="3 6" id="KW-0812">Transmembrane</keyword>
<evidence type="ECO:0000256" key="1">
    <source>
        <dbReference type="ARBA" id="ARBA00004236"/>
    </source>
</evidence>
<dbReference type="EMBL" id="DF977003">
    <property type="protein sequence ID" value="GAQ26178.1"/>
    <property type="molecule type" value="Genomic_DNA"/>
</dbReference>
<evidence type="ECO:0000313" key="7">
    <source>
        <dbReference type="EMBL" id="GAQ26178.1"/>
    </source>
</evidence>
<dbReference type="AlphaFoldDB" id="A0A0U9HH23"/>
<dbReference type="STRING" id="224999.GCA_001485475_02222"/>
<evidence type="ECO:0000256" key="4">
    <source>
        <dbReference type="ARBA" id="ARBA00022989"/>
    </source>
</evidence>
<keyword evidence="8" id="KW-1185">Reference proteome</keyword>
<keyword evidence="4 6" id="KW-1133">Transmembrane helix</keyword>
<dbReference type="GO" id="GO:0036376">
    <property type="term" value="P:sodium ion export across plasma membrane"/>
    <property type="evidence" value="ECO:0007669"/>
    <property type="project" value="InterPro"/>
</dbReference>
<dbReference type="RefSeq" id="WP_059034023.1">
    <property type="nucleotide sequence ID" value="NZ_BSDN01000004.1"/>
</dbReference>
<dbReference type="GO" id="GO:0005886">
    <property type="term" value="C:plasma membrane"/>
    <property type="evidence" value="ECO:0007669"/>
    <property type="project" value="UniProtKB-SubCell"/>
</dbReference>
<feature type="transmembrane region" description="Helical" evidence="6">
    <location>
        <begin position="15"/>
        <end position="39"/>
    </location>
</feature>
<evidence type="ECO:0000256" key="2">
    <source>
        <dbReference type="ARBA" id="ARBA00022475"/>
    </source>
</evidence>
<proteinExistence type="predicted"/>
<evidence type="ECO:0000313" key="8">
    <source>
        <dbReference type="Proteomes" id="UP000062160"/>
    </source>
</evidence>
<comment type="subcellular location">
    <subcellularLocation>
        <location evidence="1">Cell membrane</location>
    </subcellularLocation>
</comment>
<keyword evidence="2" id="KW-1003">Cell membrane</keyword>
<dbReference type="InterPro" id="IPR005899">
    <property type="entry name" value="Na_pump_deCOase"/>
</dbReference>
<keyword evidence="5 6" id="KW-0472">Membrane</keyword>
<sequence>MTTLQIITESLKTTLFGMGLVILTLYVLSIILQLSRIVFYPAASLKRAKISQIEASAEVKEENFVDEVINGKTQSENLQDDSELIAIITAAVAAYLETSTINLKVNSIRQIHQKSPVWAVTSRIENTRSHIVHDIKKGEICK</sequence>
<dbReference type="Proteomes" id="UP000062160">
    <property type="component" value="Unassembled WGS sequence"/>
</dbReference>
<dbReference type="Pfam" id="PF04277">
    <property type="entry name" value="OAD_gamma"/>
    <property type="match status" value="1"/>
</dbReference>
<name>A0A0U9HH23_9FIRM</name>
<evidence type="ECO:0000256" key="3">
    <source>
        <dbReference type="ARBA" id="ARBA00022692"/>
    </source>
</evidence>
<gene>
    <name evidence="7" type="ORF">TSYNT_9442</name>
</gene>
<accession>A0A0U9HH23</accession>
<evidence type="ECO:0000256" key="5">
    <source>
        <dbReference type="ARBA" id="ARBA00023136"/>
    </source>
</evidence>
<evidence type="ECO:0000256" key="6">
    <source>
        <dbReference type="SAM" id="Phobius"/>
    </source>
</evidence>
<organism evidence="7">
    <name type="scientific">Tepidanaerobacter syntrophicus</name>
    <dbReference type="NCBI Taxonomy" id="224999"/>
    <lineage>
        <taxon>Bacteria</taxon>
        <taxon>Bacillati</taxon>
        <taxon>Bacillota</taxon>
        <taxon>Clostridia</taxon>
        <taxon>Thermosediminibacterales</taxon>
        <taxon>Tepidanaerobacteraceae</taxon>
        <taxon>Tepidanaerobacter</taxon>
    </lineage>
</organism>
<protein>
    <submittedName>
        <fullName evidence="7">Oxaloacetate decarboxylase, gamma chain</fullName>
    </submittedName>
</protein>
<dbReference type="GO" id="GO:0015081">
    <property type="term" value="F:sodium ion transmembrane transporter activity"/>
    <property type="evidence" value="ECO:0007669"/>
    <property type="project" value="InterPro"/>
</dbReference>
<reference evidence="7" key="1">
    <citation type="journal article" date="2016" name="Genome Announc.">
        <title>Draft Genome Sequence of the Syntrophic Lactate-Degrading Bacterium Tepidanaerobacter syntrophicus JLT.</title>
        <authorList>
            <person name="Matsuura N."/>
            <person name="Ohashi A."/>
            <person name="Tourlousse D.M."/>
            <person name="Sekiguchi Y."/>
        </authorList>
    </citation>
    <scope>NUCLEOTIDE SEQUENCE [LARGE SCALE GENOMIC DNA]</scope>
    <source>
        <strain evidence="7">JL</strain>
    </source>
</reference>